<dbReference type="Proteomes" id="UP000078200">
    <property type="component" value="Unassembled WGS sequence"/>
</dbReference>
<keyword evidence="3" id="KW-1185">Reference proteome</keyword>
<dbReference type="AlphaFoldDB" id="A0A1A9VAC5"/>
<evidence type="ECO:0008006" key="4">
    <source>
        <dbReference type="Google" id="ProtNLM"/>
    </source>
</evidence>
<evidence type="ECO:0000313" key="3">
    <source>
        <dbReference type="Proteomes" id="UP000078200"/>
    </source>
</evidence>
<organism evidence="2 3">
    <name type="scientific">Glossina austeni</name>
    <name type="common">Savannah tsetse fly</name>
    <dbReference type="NCBI Taxonomy" id="7395"/>
    <lineage>
        <taxon>Eukaryota</taxon>
        <taxon>Metazoa</taxon>
        <taxon>Ecdysozoa</taxon>
        <taxon>Arthropoda</taxon>
        <taxon>Hexapoda</taxon>
        <taxon>Insecta</taxon>
        <taxon>Pterygota</taxon>
        <taxon>Neoptera</taxon>
        <taxon>Endopterygota</taxon>
        <taxon>Diptera</taxon>
        <taxon>Brachycera</taxon>
        <taxon>Muscomorpha</taxon>
        <taxon>Hippoboscoidea</taxon>
        <taxon>Glossinidae</taxon>
        <taxon>Glossina</taxon>
    </lineage>
</organism>
<reference evidence="2" key="1">
    <citation type="submission" date="2020-05" db="UniProtKB">
        <authorList>
            <consortium name="EnsemblMetazoa"/>
        </authorList>
    </citation>
    <scope>IDENTIFICATION</scope>
    <source>
        <strain evidence="2">TTRI</strain>
    </source>
</reference>
<dbReference type="EnsemblMetazoa" id="GAUT030895-RA">
    <property type="protein sequence ID" value="GAUT030895-PA"/>
    <property type="gene ID" value="GAUT030895"/>
</dbReference>
<evidence type="ECO:0000256" key="1">
    <source>
        <dbReference type="SAM" id="SignalP"/>
    </source>
</evidence>
<protein>
    <recommendedName>
        <fullName evidence="4">Secreted protein</fullName>
    </recommendedName>
</protein>
<proteinExistence type="predicted"/>
<keyword evidence="1" id="KW-0732">Signal</keyword>
<feature type="chain" id="PRO_5008399209" description="Secreted protein" evidence="1">
    <location>
        <begin position="22"/>
        <end position="102"/>
    </location>
</feature>
<accession>A0A1A9VAC5</accession>
<sequence>MISFNALILCLEILLSELVLAHWSVRGLAFSSFCIPQLRAASSPVAEYRLPDNDNTHKKGKNPAICKACLATHINFSEALQPQEFEINGPDELTKNNAIIQA</sequence>
<name>A0A1A9VAC5_GLOAU</name>
<evidence type="ECO:0000313" key="2">
    <source>
        <dbReference type="EnsemblMetazoa" id="GAUT030895-PA"/>
    </source>
</evidence>
<dbReference type="VEuPathDB" id="VectorBase:GAUT030895"/>
<feature type="signal peptide" evidence="1">
    <location>
        <begin position="1"/>
        <end position="21"/>
    </location>
</feature>